<keyword evidence="5" id="KW-1185">Reference proteome</keyword>
<keyword evidence="1" id="KW-0175">Coiled coil</keyword>
<dbReference type="RefSeq" id="XP_011008705.1">
    <property type="nucleotide sequence ID" value="XM_011010403.1"/>
</dbReference>
<dbReference type="InterPro" id="IPR001119">
    <property type="entry name" value="SLH_dom"/>
</dbReference>
<proteinExistence type="predicted"/>
<evidence type="ECO:0000256" key="3">
    <source>
        <dbReference type="SAM" id="Phobius"/>
    </source>
</evidence>
<dbReference type="PANTHER" id="PTHR33740:SF1">
    <property type="entry name" value="SLH DOMAIN PROTEIN"/>
    <property type="match status" value="1"/>
</dbReference>
<dbReference type="Proteomes" id="UP000694918">
    <property type="component" value="Unplaced"/>
</dbReference>
<evidence type="ECO:0000259" key="4">
    <source>
        <dbReference type="PROSITE" id="PS51272"/>
    </source>
</evidence>
<evidence type="ECO:0000313" key="6">
    <source>
        <dbReference type="RefSeq" id="XP_011008705.1"/>
    </source>
</evidence>
<dbReference type="AlphaFoldDB" id="A0AAJ6TCL3"/>
<feature type="transmembrane region" description="Helical" evidence="3">
    <location>
        <begin position="96"/>
        <end position="118"/>
    </location>
</feature>
<reference evidence="6" key="1">
    <citation type="submission" date="2025-08" db="UniProtKB">
        <authorList>
            <consortium name="RefSeq"/>
        </authorList>
    </citation>
    <scope>IDENTIFICATION</scope>
</reference>
<sequence>MLYSTATATATGAPSSLFLRTAVTPSLLLLRRRNLSVLRSENPNKHLRLSASVADTHPNFSWSSSPPPTDDDHFRGWAFPESPPQSNNNKKGLPKIVIIAGIGTFVTALLAAIAYFLLSRKGFEFRFHSPSSTETTVYDKIETNMSDENAAATSDAAIEGVSDATGITLHKEPAEKLERVKVSVYVDSNQLETLLALKKLKIIEDDVAADELCTRREYARWLLRLNSMLERNQKHRIVPSISLSGSVIAAFDDLGIEDPDFESIQALAESGIIPSKLSGMNSCADSSDGRSFCFYPERFISRQDLINWKAQLEYGFLPGITEQMSKTKVYYMDVKEISSDAIPELLTDMLAGDKSIIRKVFGQSRRFQPNKPLTKAQAAVALTSGRMSEAVYNEILRLEAEKSLRQAAVKEIRNEFLERGDIKRFWDEKMNEEKIRGFEVEKLYIAALHDLEEEKIVQVYTYEEYLKEKAAMDCQRQLLLHLKEEVDEMSERLASERSVYVAELCNLQELLSKLQFKQEVMLDTKSILEAEIEALRILRSWVEDEARKSQARAGVLEEVGRRWKWDDQA</sequence>
<keyword evidence="3" id="KW-0472">Membrane</keyword>
<evidence type="ECO:0000256" key="2">
    <source>
        <dbReference type="SAM" id="MobiDB-lite"/>
    </source>
</evidence>
<dbReference type="PANTHER" id="PTHR33740">
    <property type="entry name" value="GPI-ANCHORED ADHESIN-LIKE PROTEIN"/>
    <property type="match status" value="1"/>
</dbReference>
<accession>A0AAJ6TCL3</accession>
<dbReference type="KEGG" id="peu:105114013"/>
<feature type="region of interest" description="Disordered" evidence="2">
    <location>
        <begin position="58"/>
        <end position="87"/>
    </location>
</feature>
<keyword evidence="3" id="KW-1133">Transmembrane helix</keyword>
<feature type="coiled-coil region" evidence="1">
    <location>
        <begin position="472"/>
        <end position="499"/>
    </location>
</feature>
<evidence type="ECO:0000313" key="5">
    <source>
        <dbReference type="Proteomes" id="UP000694918"/>
    </source>
</evidence>
<organism evidence="5 6">
    <name type="scientific">Populus euphratica</name>
    <name type="common">Euphrates poplar</name>
    <dbReference type="NCBI Taxonomy" id="75702"/>
    <lineage>
        <taxon>Eukaryota</taxon>
        <taxon>Viridiplantae</taxon>
        <taxon>Streptophyta</taxon>
        <taxon>Embryophyta</taxon>
        <taxon>Tracheophyta</taxon>
        <taxon>Spermatophyta</taxon>
        <taxon>Magnoliopsida</taxon>
        <taxon>eudicotyledons</taxon>
        <taxon>Gunneridae</taxon>
        <taxon>Pentapetalae</taxon>
        <taxon>rosids</taxon>
        <taxon>fabids</taxon>
        <taxon>Malpighiales</taxon>
        <taxon>Salicaceae</taxon>
        <taxon>Saliceae</taxon>
        <taxon>Populus</taxon>
    </lineage>
</organism>
<protein>
    <submittedName>
        <fullName evidence="6">Uncharacterized protein LOC105114013 isoform X1</fullName>
    </submittedName>
</protein>
<dbReference type="PROSITE" id="PS51272">
    <property type="entry name" value="SLH"/>
    <property type="match status" value="1"/>
</dbReference>
<gene>
    <name evidence="6" type="primary">LOC105114013</name>
</gene>
<evidence type="ECO:0000256" key="1">
    <source>
        <dbReference type="SAM" id="Coils"/>
    </source>
</evidence>
<feature type="domain" description="SLH" evidence="4">
    <location>
        <begin position="247"/>
        <end position="323"/>
    </location>
</feature>
<name>A0AAJ6TCL3_POPEU</name>
<keyword evidence="3" id="KW-0812">Transmembrane</keyword>
<dbReference type="GeneID" id="105114013"/>